<dbReference type="Pfam" id="PF02915">
    <property type="entry name" value="Rubrerythrin"/>
    <property type="match status" value="1"/>
</dbReference>
<keyword evidence="5" id="KW-0408">Iron</keyword>
<dbReference type="InterPro" id="IPR048574">
    <property type="entry name" value="RUBY_RBDX"/>
</dbReference>
<organism evidence="8 9">
    <name type="scientific">Tritrichomonas musculus</name>
    <dbReference type="NCBI Taxonomy" id="1915356"/>
    <lineage>
        <taxon>Eukaryota</taxon>
        <taxon>Metamonada</taxon>
        <taxon>Parabasalia</taxon>
        <taxon>Tritrichomonadida</taxon>
        <taxon>Tritrichomonadidae</taxon>
        <taxon>Tritrichomonas</taxon>
    </lineage>
</organism>
<accession>A0ABR2KPG4</accession>
<evidence type="ECO:0008006" key="10">
    <source>
        <dbReference type="Google" id="ProtNLM"/>
    </source>
</evidence>
<evidence type="ECO:0000259" key="7">
    <source>
        <dbReference type="PROSITE" id="PS50905"/>
    </source>
</evidence>
<dbReference type="EMBL" id="JAPFFF010000004">
    <property type="protein sequence ID" value="KAK8893064.1"/>
    <property type="molecule type" value="Genomic_DNA"/>
</dbReference>
<proteinExistence type="predicted"/>
<dbReference type="SUPFAM" id="SSF47240">
    <property type="entry name" value="Ferritin-like"/>
    <property type="match status" value="1"/>
</dbReference>
<name>A0ABR2KPG4_9EUKA</name>
<dbReference type="PANTHER" id="PTHR43865">
    <property type="entry name" value="RUBRERYTHRIN-RELATED"/>
    <property type="match status" value="1"/>
</dbReference>
<dbReference type="InterPro" id="IPR052364">
    <property type="entry name" value="Rubrerythrin"/>
</dbReference>
<keyword evidence="4" id="KW-0249">Electron transport</keyword>
<evidence type="ECO:0000256" key="3">
    <source>
        <dbReference type="ARBA" id="ARBA00022723"/>
    </source>
</evidence>
<gene>
    <name evidence="8" type="ORF">M9Y10_030326</name>
</gene>
<dbReference type="Proteomes" id="UP001470230">
    <property type="component" value="Unassembled WGS sequence"/>
</dbReference>
<keyword evidence="9" id="KW-1185">Reference proteome</keyword>
<dbReference type="CDD" id="cd00729">
    <property type="entry name" value="rubredoxin_SM"/>
    <property type="match status" value="1"/>
</dbReference>
<evidence type="ECO:0000259" key="6">
    <source>
        <dbReference type="PROSITE" id="PS50903"/>
    </source>
</evidence>
<evidence type="ECO:0000313" key="9">
    <source>
        <dbReference type="Proteomes" id="UP001470230"/>
    </source>
</evidence>
<dbReference type="Gene3D" id="1.20.1260.10">
    <property type="match status" value="1"/>
</dbReference>
<comment type="caution">
    <text evidence="8">The sequence shown here is derived from an EMBL/GenBank/DDBJ whole genome shotgun (WGS) entry which is preliminary data.</text>
</comment>
<sequence>MTKSLKGTKTEVNLASAFAGECMARTRYAFFGSKAKKEGYEQIAEIFMETAENEKVHAKKFLSYLQSDGTTIPITFNVPNYSVSSTVDNLKFAAAFEYDEWTNVYPTMAKIADSEGFPEIADTFRKTAEVEKAHQERYNLLAKQITENTVFKRKSEKLWKCRNCGYIYKGLEAPAKCPLCDHPQSFFELKEQLE</sequence>
<dbReference type="InterPro" id="IPR024934">
    <property type="entry name" value="Rubredoxin-like_dom"/>
</dbReference>
<reference evidence="8 9" key="1">
    <citation type="submission" date="2024-04" db="EMBL/GenBank/DDBJ databases">
        <title>Tritrichomonas musculus Genome.</title>
        <authorList>
            <person name="Alves-Ferreira E."/>
            <person name="Grigg M."/>
            <person name="Lorenzi H."/>
            <person name="Galac M."/>
        </authorList>
    </citation>
    <scope>NUCLEOTIDE SEQUENCE [LARGE SCALE GENOMIC DNA]</scope>
    <source>
        <strain evidence="8 9">EAF2021</strain>
    </source>
</reference>
<dbReference type="Pfam" id="PF21349">
    <property type="entry name" value="RUBY_RBDX"/>
    <property type="match status" value="1"/>
</dbReference>
<feature type="domain" description="Ferritin-like diiron" evidence="7">
    <location>
        <begin position="4"/>
        <end position="149"/>
    </location>
</feature>
<dbReference type="InterPro" id="IPR009040">
    <property type="entry name" value="Ferritin-like_diiron"/>
</dbReference>
<dbReference type="InterPro" id="IPR012347">
    <property type="entry name" value="Ferritin-like"/>
</dbReference>
<evidence type="ECO:0000256" key="5">
    <source>
        <dbReference type="ARBA" id="ARBA00023004"/>
    </source>
</evidence>
<keyword evidence="2" id="KW-0813">Transport</keyword>
<dbReference type="Gene3D" id="2.20.28.10">
    <property type="match status" value="1"/>
</dbReference>
<dbReference type="InterPro" id="IPR003251">
    <property type="entry name" value="Rr_diiron-bd_dom"/>
</dbReference>
<feature type="domain" description="Rubredoxin-like" evidence="6">
    <location>
        <begin position="156"/>
        <end position="190"/>
    </location>
</feature>
<evidence type="ECO:0000256" key="1">
    <source>
        <dbReference type="ARBA" id="ARBA00001965"/>
    </source>
</evidence>
<evidence type="ECO:0000313" key="8">
    <source>
        <dbReference type="EMBL" id="KAK8893064.1"/>
    </source>
</evidence>
<evidence type="ECO:0000256" key="2">
    <source>
        <dbReference type="ARBA" id="ARBA00022448"/>
    </source>
</evidence>
<comment type="cofactor">
    <cofactor evidence="1">
        <name>Fe(3+)</name>
        <dbReference type="ChEBI" id="CHEBI:29034"/>
    </cofactor>
</comment>
<dbReference type="SUPFAM" id="SSF57802">
    <property type="entry name" value="Rubredoxin-like"/>
    <property type="match status" value="1"/>
</dbReference>
<dbReference type="InterPro" id="IPR009078">
    <property type="entry name" value="Ferritin-like_SF"/>
</dbReference>
<dbReference type="PROSITE" id="PS50905">
    <property type="entry name" value="FERRITIN_LIKE"/>
    <property type="match status" value="1"/>
</dbReference>
<protein>
    <recommendedName>
        <fullName evidence="10">Rubrerythrin</fullName>
    </recommendedName>
</protein>
<dbReference type="PROSITE" id="PS50903">
    <property type="entry name" value="RUBREDOXIN_LIKE"/>
    <property type="match status" value="1"/>
</dbReference>
<dbReference type="NCBIfam" id="NF045767">
    <property type="entry name" value="RuberyRbr"/>
    <property type="match status" value="1"/>
</dbReference>
<dbReference type="PANTHER" id="PTHR43865:SF1">
    <property type="entry name" value="RUBRERYTHRIN-RELATED"/>
    <property type="match status" value="1"/>
</dbReference>
<evidence type="ECO:0000256" key="4">
    <source>
        <dbReference type="ARBA" id="ARBA00022982"/>
    </source>
</evidence>
<keyword evidence="3" id="KW-0479">Metal-binding</keyword>
<dbReference type="CDD" id="cd01041">
    <property type="entry name" value="Rubrerythrin"/>
    <property type="match status" value="1"/>
</dbReference>